<comment type="caution">
    <text evidence="2">The sequence shown here is derived from an EMBL/GenBank/DDBJ whole genome shotgun (WGS) entry which is preliminary data.</text>
</comment>
<dbReference type="GO" id="GO:0006260">
    <property type="term" value="P:DNA replication"/>
    <property type="evidence" value="ECO:0007669"/>
    <property type="project" value="TreeGrafter"/>
</dbReference>
<accession>A0A8J8KCR9</accession>
<dbReference type="EMBL" id="JABTTE010000066">
    <property type="protein sequence ID" value="NSL53379.1"/>
    <property type="molecule type" value="Genomic_DNA"/>
</dbReference>
<evidence type="ECO:0000313" key="3">
    <source>
        <dbReference type="Proteomes" id="UP000625804"/>
    </source>
</evidence>
<reference evidence="2" key="1">
    <citation type="submission" date="2020-06" db="EMBL/GenBank/DDBJ databases">
        <title>A novel thermopfilic bacterium from Erzurum, Turkey.</title>
        <authorList>
            <person name="Adiguzel A."/>
            <person name="Ay H."/>
            <person name="Baltaci M.O."/>
        </authorList>
    </citation>
    <scope>NUCLEOTIDE SEQUENCE</scope>
    <source>
        <strain evidence="2">P2</strain>
    </source>
</reference>
<dbReference type="CDD" id="cd00009">
    <property type="entry name" value="AAA"/>
    <property type="match status" value="1"/>
</dbReference>
<dbReference type="AlphaFoldDB" id="A0A8J8KCR9"/>
<dbReference type="GO" id="GO:0005524">
    <property type="term" value="F:ATP binding"/>
    <property type="evidence" value="ECO:0007669"/>
    <property type="project" value="UniProtKB-KW"/>
</dbReference>
<dbReference type="InterPro" id="IPR002611">
    <property type="entry name" value="IstB_ATP-bd"/>
</dbReference>
<keyword evidence="2" id="KW-0067">ATP-binding</keyword>
<evidence type="ECO:0000259" key="1">
    <source>
        <dbReference type="Pfam" id="PF01695"/>
    </source>
</evidence>
<feature type="domain" description="IstB-like ATP-binding" evidence="1">
    <location>
        <begin position="11"/>
        <end position="171"/>
    </location>
</feature>
<organism evidence="2 3">
    <name type="scientific">Calidifontibacillus erzurumensis</name>
    <dbReference type="NCBI Taxonomy" id="2741433"/>
    <lineage>
        <taxon>Bacteria</taxon>
        <taxon>Bacillati</taxon>
        <taxon>Bacillota</taxon>
        <taxon>Bacilli</taxon>
        <taxon>Bacillales</taxon>
        <taxon>Bacillaceae</taxon>
        <taxon>Calidifontibacillus/Schinkia group</taxon>
        <taxon>Calidifontibacillus</taxon>
    </lineage>
</organism>
<dbReference type="Proteomes" id="UP000625804">
    <property type="component" value="Unassembled WGS sequence"/>
</dbReference>
<dbReference type="PANTHER" id="PTHR30050">
    <property type="entry name" value="CHROMOSOMAL REPLICATION INITIATOR PROTEIN DNAA"/>
    <property type="match status" value="1"/>
</dbReference>
<name>A0A8J8KCR9_9BACI</name>
<dbReference type="InterPro" id="IPR027417">
    <property type="entry name" value="P-loop_NTPase"/>
</dbReference>
<keyword evidence="2" id="KW-0547">Nucleotide-binding</keyword>
<evidence type="ECO:0000313" key="2">
    <source>
        <dbReference type="EMBL" id="NSL53379.1"/>
    </source>
</evidence>
<feature type="non-terminal residue" evidence="2">
    <location>
        <position position="174"/>
    </location>
</feature>
<keyword evidence="3" id="KW-1185">Reference proteome</keyword>
<sequence length="174" mass="20626">MSQLTITQEKLKTLHFSEAALHLPHLVREAEEKEVSYLSFLNRLLDYEKRRREEKQNEKRMKWASFPFYKTLDEFHLEEQQSLSRKQFNQLRELTWIEQLYNIILLGPPGVGKTHLAVGLGLEAIQQGYKVMFITMGELIHILKTEEISRKSHTRLKRIRNANLTIIDDLMFMA</sequence>
<dbReference type="Gene3D" id="3.40.50.300">
    <property type="entry name" value="P-loop containing nucleotide triphosphate hydrolases"/>
    <property type="match status" value="1"/>
</dbReference>
<dbReference type="RefSeq" id="WP_173732651.1">
    <property type="nucleotide sequence ID" value="NZ_JABTTE010000066.1"/>
</dbReference>
<proteinExistence type="predicted"/>
<dbReference type="PANTHER" id="PTHR30050:SF4">
    <property type="entry name" value="ATP-BINDING PROTEIN RV3427C IN INSERTION SEQUENCE-RELATED"/>
    <property type="match status" value="1"/>
</dbReference>
<protein>
    <submittedName>
        <fullName evidence="2">ATP-binding protein</fullName>
    </submittedName>
</protein>
<dbReference type="Pfam" id="PF01695">
    <property type="entry name" value="IstB_IS21"/>
    <property type="match status" value="1"/>
</dbReference>
<dbReference type="SUPFAM" id="SSF52540">
    <property type="entry name" value="P-loop containing nucleoside triphosphate hydrolases"/>
    <property type="match status" value="1"/>
</dbReference>
<gene>
    <name evidence="2" type="ORF">HR057_16810</name>
</gene>